<dbReference type="GO" id="GO:0031411">
    <property type="term" value="C:gas vesicle"/>
    <property type="evidence" value="ECO:0007669"/>
    <property type="project" value="UniProtKB-SubCell"/>
</dbReference>
<dbReference type="Proteomes" id="UP000638648">
    <property type="component" value="Unassembled WGS sequence"/>
</dbReference>
<sequence length="252" mass="27222">MTLLLHGVVRQDHPFVASGVPDELDVKLVEQDGLAVVVRELADDEQLTEDDGVSFLDVLVSAVQVGPVLPLRFGTVAPDADSVRSEVLGPPAGDDLRARMDAIAELVEVRITFTLNEDALQTLFDEDAQLRAAASRGRPSADMSERVELGRLVAERLAAQRSHLVAEWVAALDDVAEEAHTLSSSDEGWEQVAFLLRRERLGEMDSAVATLSEEIDEQALIDYVGPLPIYSFDPAASAAPAHAAAESSRWGF</sequence>
<name>A0A927MME5_9ACTN</name>
<comment type="subcellular location">
    <subcellularLocation>
        <location evidence="2">Gas vesicle</location>
    </subcellularLocation>
</comment>
<comment type="similarity">
    <text evidence="3">Belongs to the gas vesicle GvpF/GvpL family.</text>
</comment>
<accession>A0A927MME5</accession>
<dbReference type="AlphaFoldDB" id="A0A927MME5"/>
<evidence type="ECO:0008006" key="6">
    <source>
        <dbReference type="Google" id="ProtNLM"/>
    </source>
</evidence>
<keyword evidence="1" id="KW-0304">Gas vesicle</keyword>
<evidence type="ECO:0000313" key="4">
    <source>
        <dbReference type="EMBL" id="MBE1603351.1"/>
    </source>
</evidence>
<keyword evidence="5" id="KW-1185">Reference proteome</keyword>
<evidence type="ECO:0000256" key="2">
    <source>
        <dbReference type="ARBA" id="ARBA00035108"/>
    </source>
</evidence>
<evidence type="ECO:0000256" key="1">
    <source>
        <dbReference type="ARBA" id="ARBA00022987"/>
    </source>
</evidence>
<dbReference type="PANTHER" id="PTHR36852:SF1">
    <property type="entry name" value="PROTEIN GVPL 2"/>
    <property type="match status" value="1"/>
</dbReference>
<organism evidence="4 5">
    <name type="scientific">Actinopolymorpha pittospori</name>
    <dbReference type="NCBI Taxonomy" id="648752"/>
    <lineage>
        <taxon>Bacteria</taxon>
        <taxon>Bacillati</taxon>
        <taxon>Actinomycetota</taxon>
        <taxon>Actinomycetes</taxon>
        <taxon>Propionibacteriales</taxon>
        <taxon>Actinopolymorphaceae</taxon>
        <taxon>Actinopolymorpha</taxon>
    </lineage>
</organism>
<dbReference type="PANTHER" id="PTHR36852">
    <property type="entry name" value="PROTEIN GVPL 2"/>
    <property type="match status" value="1"/>
</dbReference>
<evidence type="ECO:0000256" key="3">
    <source>
        <dbReference type="ARBA" id="ARBA00035643"/>
    </source>
</evidence>
<dbReference type="Pfam" id="PF06386">
    <property type="entry name" value="GvpL_GvpF"/>
    <property type="match status" value="1"/>
</dbReference>
<reference evidence="4" key="1">
    <citation type="submission" date="2020-10" db="EMBL/GenBank/DDBJ databases">
        <title>Sequencing the genomes of 1000 actinobacteria strains.</title>
        <authorList>
            <person name="Klenk H.-P."/>
        </authorList>
    </citation>
    <scope>NUCLEOTIDE SEQUENCE</scope>
    <source>
        <strain evidence="4">DSM 45354</strain>
    </source>
</reference>
<dbReference type="GO" id="GO:0031412">
    <property type="term" value="P:gas vesicle organization"/>
    <property type="evidence" value="ECO:0007669"/>
    <property type="project" value="InterPro"/>
</dbReference>
<dbReference type="InterPro" id="IPR009430">
    <property type="entry name" value="GvpL/GvpF"/>
</dbReference>
<dbReference type="EMBL" id="JADBEM010000001">
    <property type="protein sequence ID" value="MBE1603351.1"/>
    <property type="molecule type" value="Genomic_DNA"/>
</dbReference>
<comment type="caution">
    <text evidence="4">The sequence shown here is derived from an EMBL/GenBank/DDBJ whole genome shotgun (WGS) entry which is preliminary data.</text>
</comment>
<evidence type="ECO:0000313" key="5">
    <source>
        <dbReference type="Proteomes" id="UP000638648"/>
    </source>
</evidence>
<protein>
    <recommendedName>
        <fullName evidence="6">Gas vesicle synthesis protein GvpL/GvpF</fullName>
    </recommendedName>
</protein>
<gene>
    <name evidence="4" type="ORF">HEB94_000199</name>
</gene>
<proteinExistence type="inferred from homology"/>
<dbReference type="RefSeq" id="WP_192748208.1">
    <property type="nucleotide sequence ID" value="NZ_BAABJL010000249.1"/>
</dbReference>